<comment type="similarity">
    <text evidence="1">Belongs to the protein-tyrosine phosphatase family.</text>
</comment>
<feature type="domain" description="Tyrosine specific protein phosphatases" evidence="8">
    <location>
        <begin position="933"/>
        <end position="1006"/>
    </location>
</feature>
<dbReference type="SUPFAM" id="SSF52799">
    <property type="entry name" value="(Phosphotyrosine protein) phosphatases II"/>
    <property type="match status" value="2"/>
</dbReference>
<keyword evidence="10" id="KW-1185">Reference proteome</keyword>
<dbReference type="InterPro" id="IPR029021">
    <property type="entry name" value="Prot-tyrosine_phosphatase-like"/>
</dbReference>
<keyword evidence="3" id="KW-0378">Hydrolase</keyword>
<evidence type="ECO:0000256" key="4">
    <source>
        <dbReference type="ARBA" id="ARBA00022912"/>
    </source>
</evidence>
<keyword evidence="6" id="KW-0732">Signal</keyword>
<comment type="caution">
    <text evidence="9">The sequence shown here is derived from an EMBL/GenBank/DDBJ whole genome shotgun (WGS) entry which is preliminary data.</text>
</comment>
<dbReference type="PROSITE" id="PS50056">
    <property type="entry name" value="TYR_PHOSPHATASE_2"/>
    <property type="match status" value="1"/>
</dbReference>
<dbReference type="PRINTS" id="PR00700">
    <property type="entry name" value="PRTYPHPHTASE"/>
</dbReference>
<evidence type="ECO:0000259" key="7">
    <source>
        <dbReference type="PROSITE" id="PS50055"/>
    </source>
</evidence>
<evidence type="ECO:0000313" key="10">
    <source>
        <dbReference type="Proteomes" id="UP000494165"/>
    </source>
</evidence>
<dbReference type="Gene3D" id="2.170.300.10">
    <property type="entry name" value="Tie2 ligand-binding domain superfamily"/>
    <property type="match status" value="1"/>
</dbReference>
<accession>A0A8S1DX35</accession>
<dbReference type="Proteomes" id="UP000494165">
    <property type="component" value="Unassembled WGS sequence"/>
</dbReference>
<dbReference type="SMART" id="SM00404">
    <property type="entry name" value="PTPc_motif"/>
    <property type="match status" value="1"/>
</dbReference>
<dbReference type="Gene3D" id="3.90.190.10">
    <property type="entry name" value="Protein tyrosine phosphatase superfamily"/>
    <property type="match status" value="2"/>
</dbReference>
<gene>
    <name evidence="9" type="ORF">CLODIP_2_CD12220</name>
</gene>
<organism evidence="9 10">
    <name type="scientific">Cloeon dipterum</name>
    <dbReference type="NCBI Taxonomy" id="197152"/>
    <lineage>
        <taxon>Eukaryota</taxon>
        <taxon>Metazoa</taxon>
        <taxon>Ecdysozoa</taxon>
        <taxon>Arthropoda</taxon>
        <taxon>Hexapoda</taxon>
        <taxon>Insecta</taxon>
        <taxon>Pterygota</taxon>
        <taxon>Palaeoptera</taxon>
        <taxon>Ephemeroptera</taxon>
        <taxon>Pisciforma</taxon>
        <taxon>Baetidae</taxon>
        <taxon>Cloeon</taxon>
    </lineage>
</organism>
<dbReference type="EMBL" id="CADEPI010000402">
    <property type="protein sequence ID" value="CAB3385258.1"/>
    <property type="molecule type" value="Genomic_DNA"/>
</dbReference>
<dbReference type="InterPro" id="IPR000387">
    <property type="entry name" value="Tyr_Pase_dom"/>
</dbReference>
<evidence type="ECO:0000313" key="9">
    <source>
        <dbReference type="EMBL" id="CAB3385258.1"/>
    </source>
</evidence>
<evidence type="ECO:0000256" key="6">
    <source>
        <dbReference type="SAM" id="SignalP"/>
    </source>
</evidence>
<dbReference type="AlphaFoldDB" id="A0A8S1DX35"/>
<reference evidence="9 10" key="1">
    <citation type="submission" date="2020-04" db="EMBL/GenBank/DDBJ databases">
        <authorList>
            <person name="Alioto T."/>
            <person name="Alioto T."/>
            <person name="Gomez Garrido J."/>
        </authorList>
    </citation>
    <scope>NUCLEOTIDE SEQUENCE [LARGE SCALE GENOMIC DNA]</scope>
</reference>
<evidence type="ECO:0000256" key="3">
    <source>
        <dbReference type="ARBA" id="ARBA00022801"/>
    </source>
</evidence>
<comment type="catalytic activity">
    <reaction evidence="5">
        <text>O-phospho-L-tyrosyl-[protein] + H2O = L-tyrosyl-[protein] + phosphate</text>
        <dbReference type="Rhea" id="RHEA:10684"/>
        <dbReference type="Rhea" id="RHEA-COMP:10136"/>
        <dbReference type="Rhea" id="RHEA-COMP:20101"/>
        <dbReference type="ChEBI" id="CHEBI:15377"/>
        <dbReference type="ChEBI" id="CHEBI:43474"/>
        <dbReference type="ChEBI" id="CHEBI:46858"/>
        <dbReference type="ChEBI" id="CHEBI:61978"/>
        <dbReference type="EC" id="3.1.3.48"/>
    </reaction>
</comment>
<dbReference type="InterPro" id="IPR003595">
    <property type="entry name" value="Tyr_Pase_cat"/>
</dbReference>
<evidence type="ECO:0000256" key="2">
    <source>
        <dbReference type="ARBA" id="ARBA00013064"/>
    </source>
</evidence>
<proteinExistence type="inferred from homology"/>
<dbReference type="EC" id="3.1.3.48" evidence="2"/>
<feature type="signal peptide" evidence="6">
    <location>
        <begin position="1"/>
        <end position="20"/>
    </location>
</feature>
<evidence type="ECO:0000259" key="8">
    <source>
        <dbReference type="PROSITE" id="PS50056"/>
    </source>
</evidence>
<feature type="domain" description="Tyrosine-protein phosphatase" evidence="7">
    <location>
        <begin position="1043"/>
        <end position="1144"/>
    </location>
</feature>
<feature type="chain" id="PRO_5035810052" description="protein-tyrosine-phosphatase" evidence="6">
    <location>
        <begin position="21"/>
        <end position="1149"/>
    </location>
</feature>
<dbReference type="PROSITE" id="PS50055">
    <property type="entry name" value="TYR_PHOSPHATASE_PTP"/>
    <property type="match status" value="2"/>
</dbReference>
<feature type="non-terminal residue" evidence="9">
    <location>
        <position position="1"/>
    </location>
</feature>
<keyword evidence="4" id="KW-0904">Protein phosphatase</keyword>
<dbReference type="PANTHER" id="PTHR19134:SF562">
    <property type="entry name" value="PROTEIN-TYROSINE-PHOSPHATASE"/>
    <property type="match status" value="1"/>
</dbReference>
<dbReference type="OrthoDB" id="6108687at2759"/>
<dbReference type="SMART" id="SM00194">
    <property type="entry name" value="PTPc"/>
    <property type="match status" value="1"/>
</dbReference>
<dbReference type="GO" id="GO:0004725">
    <property type="term" value="F:protein tyrosine phosphatase activity"/>
    <property type="evidence" value="ECO:0007669"/>
    <property type="project" value="UniProtKB-EC"/>
</dbReference>
<dbReference type="InterPro" id="IPR000242">
    <property type="entry name" value="PTP_cat"/>
</dbReference>
<evidence type="ECO:0000256" key="5">
    <source>
        <dbReference type="ARBA" id="ARBA00051722"/>
    </source>
</evidence>
<dbReference type="InterPro" id="IPR050348">
    <property type="entry name" value="Protein-Tyr_Phosphatase"/>
</dbReference>
<feature type="domain" description="Tyrosine-protein phosphatase" evidence="7">
    <location>
        <begin position="762"/>
        <end position="1015"/>
    </location>
</feature>
<dbReference type="Pfam" id="PF00102">
    <property type="entry name" value="Y_phosphatase"/>
    <property type="match status" value="2"/>
</dbReference>
<sequence>MLGVSFILLLMAKDLNFAHGYLFEFRKWGALQFCVSDEAVAFEKNNLDNYKEFTKVDVKDLNGADIPLAKYDCNLVLERGCEFWNTSQFNKADWSDRFPLVTDFRWNDLPVHLTQKRFEPKFTIPKGQNFAKHFSILAHDSAHFLFTDDPTFAKGLNIVIDGWGVDHISALRYCTKIPPEITVNSYPTCDSTTAFTSNNKVLSQGEKWAHATLKIEQHGSNRNDELTITDKVIYAHLVPNSQMKRNSDYYVSFRTNTRGLFKIHTYNVLHSSTKQSSMELLLSEDSSDSLCMDVIFLIRSVEIETNTLSLEIFDEMRRIQFKKVIKTDRTDEWITERISSRGHTLKRGWAVKLTAHIIEIVIGAVKLCKEGLMVIRPRQAMTNCSSLVNENIDPTEEKNQLMQLLSELSGCGMFENNCAGVRACGQSGCSCLAGFHGDGCFRGCSGKKYGSNCDQTSTKNCTRNEINHIDGNCLAGCAGAFIFPLCEKECTGRSYGQNCSKISNRFCLNDAIHPSDGTCRAGCIKGYKYPNCLEEIQTAVPQLKSARTNEIILDMSKSLTGTRNIGRVLIQIKKDSDQQWRDESELHISEETVNYYMIENLRAKTLYNIRFVLFENEPQQDQNFLPGKSLDCMTECRDIVKDDSYLVVQGTKRNTFSISLNVSSAAKEELCRPMRLTVLYNDVEKVLDEPLDEIDFQKSVNNCKCGEHKIELKMTDLLTLYSNYTCQCQQDPDVIIGDKPKYCNSKEVERYLLSTFAGVNFLKDQFEKFPLGQTQSWHCGFKPENKSKNRYKNLAAYDSSRVKLELLPGDENSDYINANYVDAYERPKAYIAGQGPTAETIDDFWRMVWQEKVSLIVMLTNLVEGGKKKCEKYWPDVNQEKRHGLISVRTVNEEMTADFVTRALLVSRYDTNRLVQQLHYTSWPGNEVPLYAQSMAMFVEKMFEHKDKNHPILVHSSAGVKRTGTVILIDACLRMVRSHGRIDVVNIFARMRSQRANLIDNLTQYEFAHLVLLEIIANPTFEISCEEFSDEYKKLKANNRKNLKDNFSKLKEICERDFQRVETPVKNETDKCRNPDFISSSNAIVRLSPYENVVTTSFINAVTVDGYQEAKQFIATQVPMKNTVEDFWRMIDQNNVKEIVVLNEPHVSE</sequence>
<dbReference type="GO" id="GO:0048666">
    <property type="term" value="P:neuron development"/>
    <property type="evidence" value="ECO:0007669"/>
    <property type="project" value="UniProtKB-ARBA"/>
</dbReference>
<dbReference type="PANTHER" id="PTHR19134">
    <property type="entry name" value="RECEPTOR-TYPE TYROSINE-PROTEIN PHOSPHATASE"/>
    <property type="match status" value="1"/>
</dbReference>
<protein>
    <recommendedName>
        <fullName evidence="2">protein-tyrosine-phosphatase</fullName>
        <ecNumber evidence="2">3.1.3.48</ecNumber>
    </recommendedName>
</protein>
<dbReference type="FunFam" id="3.90.190.10:FF:000102">
    <property type="entry name" value="Receptor-type tyrosine-protein phosphatase"/>
    <property type="match status" value="1"/>
</dbReference>
<dbReference type="CDD" id="cd00047">
    <property type="entry name" value="PTPc"/>
    <property type="match status" value="1"/>
</dbReference>
<name>A0A8S1DX35_9INSE</name>
<evidence type="ECO:0000256" key="1">
    <source>
        <dbReference type="ARBA" id="ARBA00009580"/>
    </source>
</evidence>